<dbReference type="InterPro" id="IPR052652">
    <property type="entry name" value="Telomerase_Complex_Comp"/>
</dbReference>
<dbReference type="Proteomes" id="UP000663828">
    <property type="component" value="Unassembled WGS sequence"/>
</dbReference>
<dbReference type="InterPro" id="IPR056884">
    <property type="entry name" value="NPHP3-like_N"/>
</dbReference>
<comment type="caution">
    <text evidence="6">The sequence shown here is derived from an EMBL/GenBank/DDBJ whole genome shotgun (WGS) entry which is preliminary data.</text>
</comment>
<dbReference type="InterPro" id="IPR015943">
    <property type="entry name" value="WD40/YVTN_repeat-like_dom_sf"/>
</dbReference>
<feature type="repeat" description="WD" evidence="3">
    <location>
        <begin position="1753"/>
        <end position="1793"/>
    </location>
</feature>
<dbReference type="GO" id="GO:0005697">
    <property type="term" value="C:telomerase holoenzyme complex"/>
    <property type="evidence" value="ECO:0007669"/>
    <property type="project" value="TreeGrafter"/>
</dbReference>
<dbReference type="EMBL" id="CAJNOR010002183">
    <property type="protein sequence ID" value="CAF1259497.1"/>
    <property type="molecule type" value="Genomic_DNA"/>
</dbReference>
<dbReference type="InterPro" id="IPR027417">
    <property type="entry name" value="P-loop_NTPase"/>
</dbReference>
<dbReference type="PRINTS" id="PR00320">
    <property type="entry name" value="GPROTEINBRPT"/>
</dbReference>
<feature type="region of interest" description="Disordered" evidence="4">
    <location>
        <begin position="627"/>
        <end position="646"/>
    </location>
</feature>
<feature type="compositionally biased region" description="Gly residues" evidence="4">
    <location>
        <begin position="407"/>
        <end position="428"/>
    </location>
</feature>
<dbReference type="GO" id="GO:0000722">
    <property type="term" value="P:telomere maintenance via recombination"/>
    <property type="evidence" value="ECO:0007669"/>
    <property type="project" value="TreeGrafter"/>
</dbReference>
<dbReference type="InterPro" id="IPR008858">
    <property type="entry name" value="TROVE_dom"/>
</dbReference>
<feature type="repeat" description="WD" evidence="3">
    <location>
        <begin position="2003"/>
        <end position="2037"/>
    </location>
</feature>
<evidence type="ECO:0000256" key="1">
    <source>
        <dbReference type="ARBA" id="ARBA00022574"/>
    </source>
</evidence>
<feature type="repeat" description="WD" evidence="3">
    <location>
        <begin position="1711"/>
        <end position="1752"/>
    </location>
</feature>
<dbReference type="PROSITE" id="PS50294">
    <property type="entry name" value="WD_REPEATS_REGION"/>
    <property type="match status" value="8"/>
</dbReference>
<name>A0A815AMW7_ADIRI</name>
<keyword evidence="7" id="KW-1185">Reference proteome</keyword>
<dbReference type="Pfam" id="PF05731">
    <property type="entry name" value="TROVE"/>
    <property type="match status" value="1"/>
</dbReference>
<organism evidence="6 7">
    <name type="scientific">Adineta ricciae</name>
    <name type="common">Rotifer</name>
    <dbReference type="NCBI Taxonomy" id="249248"/>
    <lineage>
        <taxon>Eukaryota</taxon>
        <taxon>Metazoa</taxon>
        <taxon>Spiralia</taxon>
        <taxon>Gnathifera</taxon>
        <taxon>Rotifera</taxon>
        <taxon>Eurotatoria</taxon>
        <taxon>Bdelloidea</taxon>
        <taxon>Adinetida</taxon>
        <taxon>Adinetidae</taxon>
        <taxon>Adineta</taxon>
    </lineage>
</organism>
<dbReference type="Gene3D" id="1.25.40.370">
    <property type="match status" value="1"/>
</dbReference>
<feature type="repeat" description="WD" evidence="3">
    <location>
        <begin position="1795"/>
        <end position="1836"/>
    </location>
</feature>
<dbReference type="InterPro" id="IPR001680">
    <property type="entry name" value="WD40_rpt"/>
</dbReference>
<dbReference type="SUPFAM" id="SSF50978">
    <property type="entry name" value="WD40 repeat-like"/>
    <property type="match status" value="4"/>
</dbReference>
<dbReference type="Pfam" id="PF13271">
    <property type="entry name" value="DUF4062"/>
    <property type="match status" value="1"/>
</dbReference>
<evidence type="ECO:0000256" key="2">
    <source>
        <dbReference type="ARBA" id="ARBA00022737"/>
    </source>
</evidence>
<dbReference type="Gene3D" id="2.130.10.10">
    <property type="entry name" value="YVTN repeat-like/Quinoprotein amine dehydrogenase"/>
    <property type="match status" value="6"/>
</dbReference>
<feature type="repeat" description="WD" evidence="3">
    <location>
        <begin position="2443"/>
        <end position="2487"/>
    </location>
</feature>
<feature type="repeat" description="WD" evidence="3">
    <location>
        <begin position="2380"/>
        <end position="2413"/>
    </location>
</feature>
<gene>
    <name evidence="6" type="ORF">XAT740_LOCUS26698</name>
</gene>
<feature type="repeat" description="WD" evidence="3">
    <location>
        <begin position="2327"/>
        <end position="2358"/>
    </location>
</feature>
<dbReference type="Gene3D" id="3.40.50.410">
    <property type="entry name" value="von Willebrand factor, type A domain"/>
    <property type="match status" value="1"/>
</dbReference>
<evidence type="ECO:0000259" key="5">
    <source>
        <dbReference type="PROSITE" id="PS50988"/>
    </source>
</evidence>
<dbReference type="InterPro" id="IPR036465">
    <property type="entry name" value="vWFA_dom_sf"/>
</dbReference>
<feature type="compositionally biased region" description="Basic and acidic residues" evidence="4">
    <location>
        <begin position="894"/>
        <end position="909"/>
    </location>
</feature>
<feature type="domain" description="TROVE" evidence="5">
    <location>
        <begin position="231"/>
        <end position="689"/>
    </location>
</feature>
<dbReference type="Gene3D" id="3.40.50.300">
    <property type="entry name" value="P-loop containing nucleotide triphosphate hydrolases"/>
    <property type="match status" value="1"/>
</dbReference>
<evidence type="ECO:0000256" key="3">
    <source>
        <dbReference type="PROSITE-ProRule" id="PRU00221"/>
    </source>
</evidence>
<dbReference type="PANTHER" id="PTHR44791">
    <property type="entry name" value="TELOMERASE PROTEIN COMPONENT 1 TEP1"/>
    <property type="match status" value="1"/>
</dbReference>
<keyword evidence="1 3" id="KW-0853">WD repeat</keyword>
<evidence type="ECO:0000256" key="4">
    <source>
        <dbReference type="SAM" id="MobiDB-lite"/>
    </source>
</evidence>
<feature type="region of interest" description="Disordered" evidence="4">
    <location>
        <begin position="894"/>
        <end position="913"/>
    </location>
</feature>
<keyword evidence="2" id="KW-0677">Repeat</keyword>
<dbReference type="PROSITE" id="PS50988">
    <property type="entry name" value="TROVE"/>
    <property type="match status" value="1"/>
</dbReference>
<feature type="repeat" description="WD" evidence="3">
    <location>
        <begin position="2148"/>
        <end position="2181"/>
    </location>
</feature>
<feature type="repeat" description="WD" evidence="3">
    <location>
        <begin position="1879"/>
        <end position="1920"/>
    </location>
</feature>
<evidence type="ECO:0000313" key="7">
    <source>
        <dbReference type="Proteomes" id="UP000663828"/>
    </source>
</evidence>
<feature type="repeat" description="WD" evidence="3">
    <location>
        <begin position="2099"/>
        <end position="2140"/>
    </location>
</feature>
<dbReference type="InterPro" id="IPR037214">
    <property type="entry name" value="TROVE_dom_sf"/>
</dbReference>
<feature type="compositionally biased region" description="Basic and acidic residues" evidence="4">
    <location>
        <begin position="627"/>
        <end position="636"/>
    </location>
</feature>
<protein>
    <recommendedName>
        <fullName evidence="5">TROVE domain-containing protein</fullName>
    </recommendedName>
</protein>
<dbReference type="InterPro" id="IPR025139">
    <property type="entry name" value="DUF4062"/>
</dbReference>
<sequence length="2744" mass="307386">MADQKKPSTASSLLSTTNSLLSTKTTSFPTSSSLLQGSSLSFSPSLNTTSSHLSGSTTSKPTSLLTSSTLFNNVSKPSTSAFSLSTAPKLSSSPFSLSSPLKSTSSIISTVNVPSTSNTLLSSLSTNTSSLFTTESTLSRKRKAEPLESTFATSSVVPEVAKIPVASTTITSTSSTTSVLDNNERKYNCENIQPVSSEKVHLNVDLHCHIPAPKRPRIDPFSSIYAKLESTTNDDFNVGIKSIKKSLLNSLADSLLSQPDLRKATDQKRAELIRLSQLVVNQDPEFILKAALYTRNHLNIRITANFLVAYAAFTDPCRIFLKKYFKAVVNLPSDWIEIAELYQTFFDKRIHFGSLPSALRRVMIQKFPDFDKYQLAKYNKEKARLKKVKKANAASGASAVTTASFRGRGGARGGRGRGAARGGRGGRGASRTASTDSNMSVASTDASSAAVPQKAMSKISEEDRETRRMAFTLKRLIRQLHISEPVEHVWCLLGKRYPETSELFYLSRLPGVFQPERANKRMKLPTPETWETQISLKGNKAAVWQQLIDNKKLPFMAMLRNLRNMIKAGISEKHHQWVLKKLQDEGAVTNSRQFPFRFFSAYQILDELEEEFTKWCEAKDACGTAPEEKAPKLSRREKGKKRALTPAEKAKKIAAKEMPYDLALLQRYKKALDASVKIATKHNCQPIPGRTFVFCNLSDAMSQPCQAAKGLGKPRTRAEIGLLMGLMCKSACESSQLIVYKTKDSFSEIEQTPQQTILNQMTNILSNNPLPASSAAVCIPPTFLTKMIAEKQWFDNIIVVSDGLKSDTPESDFVYRFLQLYRYLVNSELMFVSIDLSISQCSLTKSDRFNNRNDIFLSGFSDSILQFIAERGNDGQLLHVENIDNAHNLNKIVDTRTDPESDQSKKHESNSSIKSPITTLVPHWRTVRVFISSTFKDMHAERDLLTRYVFPELRQRAKSLFINLYQTDLRWGIAESQSKQSVFLCLNEVYRSDYFIGLIGERYGYQPTSYDVPKDDPRFAWLKKVPLGHSITDLEIQAGAYHSTTINQSRAFFYFRDPNFLSNVPKPWSDDFLSEDENSKMKISQLKEHIRTSGFETFDGYPCTWQGVANDRPLVANLEEFAQRVIDNLWTSLQAEYQPEYVLLDDNEIEDAQHRQYRSSFMEHFVSRSKVIQDAMKSLGKASVILLTGQQGSGKTASLAAITNKIESRADLNIKLYEHYVGITRSSSNSVSMLRRLLCQIVNDHPELINQFPIDQIRSSNYTDLCKILSDVLRNRKHTFHMVICIDGIELLDNETLVQTLNFIPKDFNFDKITFILTATEDSSVEQACKSQSNSFTINLTNLELLERGEIVRKHLDRFGKKLDEQAFSSQMKFITSKRDSFKPSYLTLLCEELLLMTDYEKKITEKLKSIPQRQNLFLLDIFKRLDTVFGETYVATVFGLIYSARQDLTEQELRDLVNIAFSSMKNLPPPDNYTYPNTTTPLQLADFIYNCHILLKPQLYDGPQTVSIASNEIRQIVKTRYIRSNEQRIYLYKLLAFYYWCEAAGSQWTAMNVKAFEHLPYYLYSANELKLFSSVLTDLKFIAGKCRVGLVQSLIDDYELIKSSATNDTSTGTKSKISKTSLVNTKDRQINEIALQQFRSFIQRNSHILAVNPALIYQQALNELETSPVFDNIQQIISNRQQNSVSNENQIAAFVRINKPDNMEQMKYSIEDYTEPIKCLAISPSGAYLAAGSADCLVRLYNTSTSRLLKLFVGHAAPISALCFVGNDHLVSGSNDGGLSIWDVANGHRLHILSPKHDKRVSELCSNHRGTQFASVSWDSFVHIWDLNKARKETEIHLHPKPVSSVAFHPDGFMLVTGCWDGLVRQWNVTSGQRKSIMRGHLSSIKAVAYSADGRYIASCSIDGECRLWNSLAGSQVGVISARISSIYFSPSGSELASAGNDGRVRVFSSTVGQCQMIIRDDSWGSPSSVVIHPEGEYIIVGYHSGSIRVFDIQNGTTEQELHYHKGRIHRLQLSSNGSMLISASGDNTSRVYDLKDLGKRNDLRIRTSILKGHTAGVLSCALNKLNMIATGSEDATICFYKSTKLFDQSSIEPNQILTEHRTPVTGLVFNNQSRQLISASRDGQVHIWDIHQHATTNIATLANSLAHCHADWINDIALSNTSNGLLVTASNDNTLKIWNTIQKATTAEEDNDRMDTVSASVEEARVTLRGHQGSVNTVAFAYGCVVSGSLDNTIRVWSHKGTEITCLRGHTEKITSCDLYVKIKGATPKTDNNSDQSQWSTLVEEKEAELSRTTHTVDKMLVVSTSEDGSIRIWRPTDPEQRCVYDAHAQPLNDIVLNQESIVTSSLDKTVRSWQIPDNIFRNSSAGSAAMTPQIPELTSHLDEVTSIAVSHDNSLVFTVSRDAYLFVWSLLSTAADGFAMDTSMKSSNMSKQPFRIIQSIKAHDENILGMALVRSEAQNYVLVTGSVDKTIKLWRISHKSNEDKCSLKRLRTDTTENGPVSFIAGQCTMPYFVVGENQSFDSLTFHLYSSSSLERLKIYQTQTCHWPLSSLLTLTADKHCILAIGSTSNQLCLYDLSLIDSTSNKLHVSYGSKIEHCTSTPSKWITSIEKLDDENVFYLGTATGAMYSTSNLSTDINAWNKMELSPKQRSITGLCSLNNELIFTSGFDNVIRVQYRNDHAKTQHMNEDDIDDDDNIEILGQYPVPAPITQMRSWKQKNNGIFGVVAGDTLGNLYLVQWYSS</sequence>
<dbReference type="GO" id="GO:0003720">
    <property type="term" value="F:telomerase activity"/>
    <property type="evidence" value="ECO:0007669"/>
    <property type="project" value="TreeGrafter"/>
</dbReference>
<dbReference type="Pfam" id="PF24883">
    <property type="entry name" value="NPHP3_N"/>
    <property type="match status" value="1"/>
</dbReference>
<dbReference type="InterPro" id="IPR036322">
    <property type="entry name" value="WD40_repeat_dom_sf"/>
</dbReference>
<dbReference type="GO" id="GO:0070034">
    <property type="term" value="F:telomerase RNA binding"/>
    <property type="evidence" value="ECO:0007669"/>
    <property type="project" value="TreeGrafter"/>
</dbReference>
<accession>A0A815AMW7</accession>
<dbReference type="PANTHER" id="PTHR44791:SF1">
    <property type="entry name" value="TELOMERASE PROTEIN COMPONENT 1"/>
    <property type="match status" value="1"/>
</dbReference>
<dbReference type="PROSITE" id="PS00678">
    <property type="entry name" value="WD_REPEATS_1"/>
    <property type="match status" value="2"/>
</dbReference>
<dbReference type="Pfam" id="PF00400">
    <property type="entry name" value="WD40"/>
    <property type="match status" value="13"/>
</dbReference>
<reference evidence="6" key="1">
    <citation type="submission" date="2021-02" db="EMBL/GenBank/DDBJ databases">
        <authorList>
            <person name="Nowell W R."/>
        </authorList>
    </citation>
    <scope>NUCLEOTIDE SEQUENCE</scope>
</reference>
<feature type="repeat" description="WD" evidence="3">
    <location>
        <begin position="1837"/>
        <end position="1878"/>
    </location>
</feature>
<dbReference type="InterPro" id="IPR019775">
    <property type="entry name" value="WD40_repeat_CS"/>
</dbReference>
<dbReference type="PROSITE" id="PS50082">
    <property type="entry name" value="WD_REPEATS_2"/>
    <property type="match status" value="12"/>
</dbReference>
<dbReference type="Pfam" id="PF19334">
    <property type="entry name" value="DUF5920"/>
    <property type="match status" value="1"/>
</dbReference>
<dbReference type="SMART" id="SM00320">
    <property type="entry name" value="WD40"/>
    <property type="match status" value="18"/>
</dbReference>
<feature type="region of interest" description="Disordered" evidence="4">
    <location>
        <begin position="404"/>
        <end position="464"/>
    </location>
</feature>
<dbReference type="InterPro" id="IPR045804">
    <property type="entry name" value="DUF5920"/>
</dbReference>
<dbReference type="InterPro" id="IPR020472">
    <property type="entry name" value="WD40_PAC1"/>
</dbReference>
<feature type="repeat" description="WD" evidence="3">
    <location>
        <begin position="2210"/>
        <end position="2240"/>
    </location>
</feature>
<evidence type="ECO:0000313" key="6">
    <source>
        <dbReference type="EMBL" id="CAF1259497.1"/>
    </source>
</evidence>
<feature type="compositionally biased region" description="Low complexity" evidence="4">
    <location>
        <begin position="440"/>
        <end position="451"/>
    </location>
</feature>
<dbReference type="SUPFAM" id="SSF140864">
    <property type="entry name" value="TROVE domain-like"/>
    <property type="match status" value="1"/>
</dbReference>
<dbReference type="CDD" id="cd00200">
    <property type="entry name" value="WD40"/>
    <property type="match status" value="2"/>
</dbReference>
<proteinExistence type="predicted"/>
<dbReference type="SUPFAM" id="SSF52540">
    <property type="entry name" value="P-loop containing nucleoside triphosphate hydrolases"/>
    <property type="match status" value="1"/>
</dbReference>